<dbReference type="OrthoDB" id="29098at2759"/>
<dbReference type="InterPro" id="IPR040456">
    <property type="entry name" value="RNase_H2_suB"/>
</dbReference>
<dbReference type="STRING" id="4540.A0A3L6PVX4"/>
<organism evidence="3 4">
    <name type="scientific">Panicum miliaceum</name>
    <name type="common">Proso millet</name>
    <name type="synonym">Broomcorn millet</name>
    <dbReference type="NCBI Taxonomy" id="4540"/>
    <lineage>
        <taxon>Eukaryota</taxon>
        <taxon>Viridiplantae</taxon>
        <taxon>Streptophyta</taxon>
        <taxon>Embryophyta</taxon>
        <taxon>Tracheophyta</taxon>
        <taxon>Spermatophyta</taxon>
        <taxon>Magnoliopsida</taxon>
        <taxon>Liliopsida</taxon>
        <taxon>Poales</taxon>
        <taxon>Poaceae</taxon>
        <taxon>PACMAD clade</taxon>
        <taxon>Panicoideae</taxon>
        <taxon>Panicodae</taxon>
        <taxon>Paniceae</taxon>
        <taxon>Panicinae</taxon>
        <taxon>Panicum</taxon>
        <taxon>Panicum sect. Panicum</taxon>
    </lineage>
</organism>
<dbReference type="PANTHER" id="PTHR13383:SF11">
    <property type="entry name" value="RIBONUCLEASE H2 SUBUNIT B"/>
    <property type="match status" value="1"/>
</dbReference>
<dbReference type="GO" id="GO:0032299">
    <property type="term" value="C:ribonuclease H2 complex"/>
    <property type="evidence" value="ECO:0007669"/>
    <property type="project" value="InterPro"/>
</dbReference>
<name>A0A3L6PVX4_PANMI</name>
<reference evidence="4" key="1">
    <citation type="journal article" date="2019" name="Nat. Commun.">
        <title>The genome of broomcorn millet.</title>
        <authorList>
            <person name="Zou C."/>
            <person name="Miki D."/>
            <person name="Li D."/>
            <person name="Tang Q."/>
            <person name="Xiao L."/>
            <person name="Rajput S."/>
            <person name="Deng P."/>
            <person name="Jia W."/>
            <person name="Huang R."/>
            <person name="Zhang M."/>
            <person name="Sun Y."/>
            <person name="Hu J."/>
            <person name="Fu X."/>
            <person name="Schnable P.S."/>
            <person name="Li F."/>
            <person name="Zhang H."/>
            <person name="Feng B."/>
            <person name="Zhu X."/>
            <person name="Liu R."/>
            <person name="Schnable J.C."/>
            <person name="Zhu J.-K."/>
            <person name="Zhang H."/>
        </authorList>
    </citation>
    <scope>NUCLEOTIDE SEQUENCE [LARGE SCALE GENOMIC DNA]</scope>
</reference>
<feature type="compositionally biased region" description="Basic and acidic residues" evidence="1">
    <location>
        <begin position="316"/>
        <end position="330"/>
    </location>
</feature>
<sequence length="339" mass="38097">MCSAYQRSSRTWGAADPDAPNPEAPKWRGAVRSCGTAGCVNSRSFGHYAVSTFELCASVLRMPVLKGMFCHFAIQDQERYGAWFLGDYVCEDGGLYYCTPVDPIFIFLPIFEAARMSNGKDPGKYRQLDEILYIEGYPGYQQLVSVAGHHMELVCEVKEVANMKFFRLDDSKVLSWLCCKVHNLKEVFLKLGKNYAAQAEKERSWHRQHPKQKSVHRDALIMWCVHECPDRGASIVSSTVKEAVQMIHEYLKDEPWLTLLCKKLQLDLNEIINDVTTKTSEASFYADSSPAPARPSESKEANGSAKSSKGRPAKKPKTEVGSKNIKDMFRRVTRSGSGS</sequence>
<dbReference type="InterPro" id="IPR019024">
    <property type="entry name" value="RNase_H2_suB_wHTH"/>
</dbReference>
<dbReference type="EMBL" id="PQIB02000015">
    <property type="protein sequence ID" value="RLM65757.1"/>
    <property type="molecule type" value="Genomic_DNA"/>
</dbReference>
<evidence type="ECO:0000259" key="2">
    <source>
        <dbReference type="Pfam" id="PF09468"/>
    </source>
</evidence>
<accession>A0A3L6PVX4</accession>
<feature type="compositionally biased region" description="Polar residues" evidence="1">
    <location>
        <begin position="1"/>
        <end position="11"/>
    </location>
</feature>
<feature type="region of interest" description="Disordered" evidence="1">
    <location>
        <begin position="1"/>
        <end position="24"/>
    </location>
</feature>
<comment type="caution">
    <text evidence="3">The sequence shown here is derived from an EMBL/GenBank/DDBJ whole genome shotgun (WGS) entry which is preliminary data.</text>
</comment>
<feature type="domain" description="Ribonuclease H2 subunit B wHTH" evidence="2">
    <location>
        <begin position="105"/>
        <end position="190"/>
    </location>
</feature>
<dbReference type="PANTHER" id="PTHR13383">
    <property type="entry name" value="RIBONUCLEASE H2 SUBUNIT B"/>
    <property type="match status" value="1"/>
</dbReference>
<dbReference type="AlphaFoldDB" id="A0A3L6PVX4"/>
<dbReference type="CDD" id="cd09270">
    <property type="entry name" value="RNase_H2-B"/>
    <property type="match status" value="1"/>
</dbReference>
<proteinExistence type="predicted"/>
<evidence type="ECO:0000256" key="1">
    <source>
        <dbReference type="SAM" id="MobiDB-lite"/>
    </source>
</evidence>
<dbReference type="Pfam" id="PF09468">
    <property type="entry name" value="RNase_H2-Ydr279"/>
    <property type="match status" value="1"/>
</dbReference>
<gene>
    <name evidence="3" type="ORF">C2845_PM16G13440</name>
</gene>
<dbReference type="GO" id="GO:0006401">
    <property type="term" value="P:RNA catabolic process"/>
    <property type="evidence" value="ECO:0007669"/>
    <property type="project" value="TreeGrafter"/>
</dbReference>
<evidence type="ECO:0000313" key="3">
    <source>
        <dbReference type="EMBL" id="RLM65757.1"/>
    </source>
</evidence>
<dbReference type="GO" id="GO:0005654">
    <property type="term" value="C:nucleoplasm"/>
    <property type="evidence" value="ECO:0007669"/>
    <property type="project" value="TreeGrafter"/>
</dbReference>
<protein>
    <submittedName>
        <fullName evidence="3">Ribonuclease H2 subunit B</fullName>
    </submittedName>
</protein>
<keyword evidence="4" id="KW-1185">Reference proteome</keyword>
<dbReference type="Gene3D" id="1.10.20.120">
    <property type="match status" value="1"/>
</dbReference>
<dbReference type="Proteomes" id="UP000275267">
    <property type="component" value="Unassembled WGS sequence"/>
</dbReference>
<feature type="region of interest" description="Disordered" evidence="1">
    <location>
        <begin position="283"/>
        <end position="339"/>
    </location>
</feature>
<evidence type="ECO:0000313" key="4">
    <source>
        <dbReference type="Proteomes" id="UP000275267"/>
    </source>
</evidence>